<keyword evidence="29" id="KW-1185">Reference proteome</keyword>
<evidence type="ECO:0000256" key="16">
    <source>
        <dbReference type="ARBA" id="ARBA00047608"/>
    </source>
</evidence>
<dbReference type="Pfam" id="PF00106">
    <property type="entry name" value="adh_short"/>
    <property type="match status" value="1"/>
</dbReference>
<evidence type="ECO:0000256" key="4">
    <source>
        <dbReference type="ARBA" id="ARBA00022692"/>
    </source>
</evidence>
<proteinExistence type="inferred from homology"/>
<comment type="subcellular location">
    <subcellularLocation>
        <location evidence="1">Endoplasmic reticulum membrane</location>
        <topology evidence="1">Single-pass type II membrane protein</topology>
    </subcellularLocation>
</comment>
<evidence type="ECO:0000256" key="13">
    <source>
        <dbReference type="ARBA" id="ARBA00041676"/>
    </source>
</evidence>
<protein>
    <recommendedName>
        <fullName evidence="11">11-beta-hydroxysteroid dehydrogenase 1</fullName>
        <ecNumber evidence="9">1.1.1.146</ecNumber>
        <ecNumber evidence="10">1.1.1.201</ecNumber>
    </recommendedName>
    <alternativeName>
        <fullName evidence="13">7-oxosteroid reductase</fullName>
    </alternativeName>
    <alternativeName>
        <fullName evidence="12">Corticosteroid 11-beta-dehydrogenase isozyme 1</fullName>
    </alternativeName>
</protein>
<evidence type="ECO:0000256" key="15">
    <source>
        <dbReference type="ARBA" id="ARBA00047373"/>
    </source>
</evidence>
<evidence type="ECO:0000256" key="7">
    <source>
        <dbReference type="ARBA" id="ARBA00023002"/>
    </source>
</evidence>
<evidence type="ECO:0000256" key="12">
    <source>
        <dbReference type="ARBA" id="ARBA00041539"/>
    </source>
</evidence>
<comment type="catalytic activity">
    <reaction evidence="25">
        <text>a 7beta-hydroxysteroid + NADP(+) = a 7-oxosteroid + NADPH + H(+)</text>
        <dbReference type="Rhea" id="RHEA:20233"/>
        <dbReference type="ChEBI" id="CHEBI:15378"/>
        <dbReference type="ChEBI" id="CHEBI:35349"/>
        <dbReference type="ChEBI" id="CHEBI:47789"/>
        <dbReference type="ChEBI" id="CHEBI:57783"/>
        <dbReference type="ChEBI" id="CHEBI:58349"/>
        <dbReference type="EC" id="1.1.1.201"/>
    </reaction>
    <physiologicalReaction direction="right-to-left" evidence="25">
        <dbReference type="Rhea" id="RHEA:20235"/>
    </physiologicalReaction>
</comment>
<evidence type="ECO:0000256" key="24">
    <source>
        <dbReference type="ARBA" id="ARBA00048702"/>
    </source>
</evidence>
<keyword evidence="6" id="KW-1133">Transmembrane helix</keyword>
<organism evidence="28 29">
    <name type="scientific">Cairina moschata</name>
    <name type="common">Muscovy duck</name>
    <dbReference type="NCBI Taxonomy" id="8855"/>
    <lineage>
        <taxon>Eukaryota</taxon>
        <taxon>Metazoa</taxon>
        <taxon>Chordata</taxon>
        <taxon>Craniata</taxon>
        <taxon>Vertebrata</taxon>
        <taxon>Euteleostomi</taxon>
        <taxon>Archelosauria</taxon>
        <taxon>Archosauria</taxon>
        <taxon>Dinosauria</taxon>
        <taxon>Saurischia</taxon>
        <taxon>Theropoda</taxon>
        <taxon>Coelurosauria</taxon>
        <taxon>Aves</taxon>
        <taxon>Neognathae</taxon>
        <taxon>Galloanserae</taxon>
        <taxon>Anseriformes</taxon>
        <taxon>Anatidae</taxon>
        <taxon>Anatinae</taxon>
        <taxon>Cairina</taxon>
    </lineage>
</organism>
<dbReference type="Gene3D" id="3.40.50.720">
    <property type="entry name" value="NAD(P)-binding Rossmann-like Domain"/>
    <property type="match status" value="1"/>
</dbReference>
<dbReference type="InterPro" id="IPR002347">
    <property type="entry name" value="SDR_fam"/>
</dbReference>
<evidence type="ECO:0000256" key="20">
    <source>
        <dbReference type="ARBA" id="ARBA00048376"/>
    </source>
</evidence>
<comment type="subunit">
    <text evidence="3">Homodimer.</text>
</comment>
<name>A0A8C3GJY7_CAIMO</name>
<sequence length="268" mass="30442">MLNFQGWVGYKRFSFLFWDWFWPSMLKGKRVIVTGASTGIGEQMAYHLARMGAHVLVTARTEAKLQKVNGKLSTHTCMLMALRTQTQALFELARLWGLDMLILNHVGKSYFSYFDGDVRHIQKLLDINFLSYVAMTVSALPMLKQSGGSIVVVSSMAGKVGFPFTVPYSATKFALDGFFSSLRQEFSIQNVNVSITLCILSFIDTGKIRTAWPEECALEIIKGGALRQREVYYKYTLTKIPLLLRDWAAELLDYLVRQHYRVERPPAA</sequence>
<dbReference type="PRINTS" id="PR00081">
    <property type="entry name" value="GDHRDH"/>
</dbReference>
<reference evidence="28" key="1">
    <citation type="submission" date="2018-09" db="EMBL/GenBank/DDBJ databases">
        <title>Common duck and Muscovy duck high density SNP chip.</title>
        <authorList>
            <person name="Vignal A."/>
            <person name="Thebault N."/>
            <person name="Warren W.C."/>
        </authorList>
    </citation>
    <scope>NUCLEOTIDE SEQUENCE [LARGE SCALE GENOMIC DNA]</scope>
</reference>
<evidence type="ECO:0000256" key="10">
    <source>
        <dbReference type="ARBA" id="ARBA00039048"/>
    </source>
</evidence>
<keyword evidence="5" id="KW-0256">Endoplasmic reticulum</keyword>
<evidence type="ECO:0000256" key="2">
    <source>
        <dbReference type="ARBA" id="ARBA00006484"/>
    </source>
</evidence>
<evidence type="ECO:0000256" key="8">
    <source>
        <dbReference type="ARBA" id="ARBA00023136"/>
    </source>
</evidence>
<evidence type="ECO:0000256" key="14">
    <source>
        <dbReference type="ARBA" id="ARBA00047269"/>
    </source>
</evidence>
<dbReference type="GO" id="GO:0005789">
    <property type="term" value="C:endoplasmic reticulum membrane"/>
    <property type="evidence" value="ECO:0007669"/>
    <property type="project" value="UniProtKB-SubCell"/>
</dbReference>
<evidence type="ECO:0000256" key="3">
    <source>
        <dbReference type="ARBA" id="ARBA00011738"/>
    </source>
</evidence>
<evidence type="ECO:0000256" key="11">
    <source>
        <dbReference type="ARBA" id="ARBA00040963"/>
    </source>
</evidence>
<comment type="catalytic activity">
    <reaction evidence="21">
        <text>7-oxocholesterol + NADPH + H(+) = 7beta-hydroxycholesterol + NADP(+)</text>
        <dbReference type="Rhea" id="RHEA:68656"/>
        <dbReference type="ChEBI" id="CHEBI:15378"/>
        <dbReference type="ChEBI" id="CHEBI:42989"/>
        <dbReference type="ChEBI" id="CHEBI:57783"/>
        <dbReference type="ChEBI" id="CHEBI:58349"/>
        <dbReference type="ChEBI" id="CHEBI:64294"/>
    </reaction>
    <physiologicalReaction direction="left-to-right" evidence="21">
        <dbReference type="Rhea" id="RHEA:68657"/>
    </physiologicalReaction>
</comment>
<evidence type="ECO:0000313" key="29">
    <source>
        <dbReference type="Proteomes" id="UP000694556"/>
    </source>
</evidence>
<evidence type="ECO:0000256" key="6">
    <source>
        <dbReference type="ARBA" id="ARBA00022989"/>
    </source>
</evidence>
<evidence type="ECO:0000256" key="27">
    <source>
        <dbReference type="ARBA" id="ARBA00049520"/>
    </source>
</evidence>
<evidence type="ECO:0000256" key="22">
    <source>
        <dbReference type="ARBA" id="ARBA00048661"/>
    </source>
</evidence>
<dbReference type="GO" id="GO:0070524">
    <property type="term" value="F:11-beta-hydroxysteroid dehydrogenase (NADP+) activity"/>
    <property type="evidence" value="ECO:0007669"/>
    <property type="project" value="UniProtKB-EC"/>
</dbReference>
<dbReference type="SUPFAM" id="SSF51735">
    <property type="entry name" value="NAD(P)-binding Rossmann-fold domains"/>
    <property type="match status" value="1"/>
</dbReference>
<comment type="catalytic activity">
    <reaction evidence="16">
        <text>3beta-hydroxy-5-androstene-7,17-dione + NADPH + H(+) = 3beta,7beta-dihydroxyandrost-5-en-17-one + NADP(+)</text>
        <dbReference type="Rhea" id="RHEA:69452"/>
        <dbReference type="ChEBI" id="CHEBI:15378"/>
        <dbReference type="ChEBI" id="CHEBI:57783"/>
        <dbReference type="ChEBI" id="CHEBI:58349"/>
        <dbReference type="ChEBI" id="CHEBI:183368"/>
        <dbReference type="ChEBI" id="CHEBI:183808"/>
    </reaction>
    <physiologicalReaction direction="left-to-right" evidence="16">
        <dbReference type="Rhea" id="RHEA:69453"/>
    </physiologicalReaction>
</comment>
<reference evidence="28" key="2">
    <citation type="submission" date="2025-08" db="UniProtKB">
        <authorList>
            <consortium name="Ensembl"/>
        </authorList>
    </citation>
    <scope>IDENTIFICATION</scope>
</reference>
<comment type="catalytic activity">
    <reaction evidence="18">
        <text>glycoursodeoxycholate + NADP(+) = 7-oxoglycolithocholate + NADPH + H(+)</text>
        <dbReference type="Rhea" id="RHEA:68976"/>
        <dbReference type="ChEBI" id="CHEBI:15378"/>
        <dbReference type="ChEBI" id="CHEBI:57783"/>
        <dbReference type="ChEBI" id="CHEBI:58349"/>
        <dbReference type="ChEBI" id="CHEBI:132030"/>
        <dbReference type="ChEBI" id="CHEBI:137818"/>
    </reaction>
    <physiologicalReaction direction="right-to-left" evidence="18">
        <dbReference type="Rhea" id="RHEA:68978"/>
    </physiologicalReaction>
</comment>
<dbReference type="PROSITE" id="PS00061">
    <property type="entry name" value="ADH_SHORT"/>
    <property type="match status" value="1"/>
</dbReference>
<dbReference type="PANTHER" id="PTHR44279:SF1">
    <property type="entry name" value="11-BETA-HYDROXYSTEROID DEHYDROGENASE 1"/>
    <property type="match status" value="1"/>
</dbReference>
<evidence type="ECO:0000256" key="17">
    <source>
        <dbReference type="ARBA" id="ARBA00047749"/>
    </source>
</evidence>
<dbReference type="EC" id="1.1.1.201" evidence="10"/>
<evidence type="ECO:0000256" key="1">
    <source>
        <dbReference type="ARBA" id="ARBA00004648"/>
    </source>
</evidence>
<dbReference type="GO" id="GO:0006706">
    <property type="term" value="P:steroid catabolic process"/>
    <property type="evidence" value="ECO:0007669"/>
    <property type="project" value="TreeGrafter"/>
</dbReference>
<comment type="catalytic activity">
    <reaction evidence="19">
        <text>taurochenodeoxycholate + NADP(+) = 7-oxotaurolithocholate + NADPH + H(+)</text>
        <dbReference type="Rhea" id="RHEA:65060"/>
        <dbReference type="ChEBI" id="CHEBI:9407"/>
        <dbReference type="ChEBI" id="CHEBI:15378"/>
        <dbReference type="ChEBI" id="CHEBI:57783"/>
        <dbReference type="ChEBI" id="CHEBI:58349"/>
        <dbReference type="ChEBI" id="CHEBI:137724"/>
    </reaction>
    <physiologicalReaction direction="right-to-left" evidence="19">
        <dbReference type="Rhea" id="RHEA:65062"/>
    </physiologicalReaction>
</comment>
<comment type="catalytic activity">
    <reaction evidence="14">
        <text>chenodeoxycholate + NADP(+) = 7-oxolithocholate + NADPH + H(+)</text>
        <dbReference type="Rhea" id="RHEA:53820"/>
        <dbReference type="ChEBI" id="CHEBI:15378"/>
        <dbReference type="ChEBI" id="CHEBI:36234"/>
        <dbReference type="ChEBI" id="CHEBI:57783"/>
        <dbReference type="ChEBI" id="CHEBI:58349"/>
        <dbReference type="ChEBI" id="CHEBI:78605"/>
    </reaction>
    <physiologicalReaction direction="right-to-left" evidence="14">
        <dbReference type="Rhea" id="RHEA:53822"/>
    </physiologicalReaction>
</comment>
<evidence type="ECO:0000256" key="23">
    <source>
        <dbReference type="ARBA" id="ARBA00048678"/>
    </source>
</evidence>
<keyword evidence="8" id="KW-0472">Membrane</keyword>
<dbReference type="PANTHER" id="PTHR44279">
    <property type="entry name" value="HYDROXYSTEROID (11-BETA) DEHYDROGENASE 1-LIKE B-RELATED"/>
    <property type="match status" value="1"/>
</dbReference>
<evidence type="ECO:0000256" key="26">
    <source>
        <dbReference type="ARBA" id="ARBA00049462"/>
    </source>
</evidence>
<comment type="catalytic activity">
    <reaction evidence="26">
        <text>7-oxolithocholate + NADPH + H(+) = ursodeoxycholate + NADP(+)</text>
        <dbReference type="Rhea" id="RHEA:47540"/>
        <dbReference type="ChEBI" id="CHEBI:15378"/>
        <dbReference type="ChEBI" id="CHEBI:57783"/>
        <dbReference type="ChEBI" id="CHEBI:58349"/>
        <dbReference type="ChEBI" id="CHEBI:78604"/>
        <dbReference type="ChEBI" id="CHEBI:78605"/>
    </reaction>
    <physiologicalReaction direction="left-to-right" evidence="26">
        <dbReference type="Rhea" id="RHEA:47541"/>
    </physiologicalReaction>
</comment>
<dbReference type="AlphaFoldDB" id="A0A8C3GJY7"/>
<dbReference type="InterPro" id="IPR051253">
    <property type="entry name" value="11-beta-HSD"/>
</dbReference>
<evidence type="ECO:0000256" key="5">
    <source>
        <dbReference type="ARBA" id="ARBA00022824"/>
    </source>
</evidence>
<accession>A0A8C3GJY7</accession>
<comment type="catalytic activity">
    <reaction evidence="27">
        <text>7-oxopregnenolone + NADPH + H(+) = 7beta-hydroxypregnenolone + NADP(+)</text>
        <dbReference type="Rhea" id="RHEA:69436"/>
        <dbReference type="ChEBI" id="CHEBI:15378"/>
        <dbReference type="ChEBI" id="CHEBI:57783"/>
        <dbReference type="ChEBI" id="CHEBI:58349"/>
        <dbReference type="ChEBI" id="CHEBI:183806"/>
        <dbReference type="ChEBI" id="CHEBI:183807"/>
    </reaction>
    <physiologicalReaction direction="left-to-right" evidence="27">
        <dbReference type="Rhea" id="RHEA:69437"/>
    </physiologicalReaction>
</comment>
<comment type="similarity">
    <text evidence="2">Belongs to the short-chain dehydrogenases/reductases (SDR) family.</text>
</comment>
<comment type="catalytic activity">
    <reaction evidence="15">
        <text>3beta-hydroxy-5alpha-androstane-7,17-dione + NADPH + H(+) = 3beta,7beta-dihydroxy-5alpha-androstan-17-one + NADP(+)</text>
        <dbReference type="Rhea" id="RHEA:69456"/>
        <dbReference type="ChEBI" id="CHEBI:15378"/>
        <dbReference type="ChEBI" id="CHEBI:57783"/>
        <dbReference type="ChEBI" id="CHEBI:58349"/>
        <dbReference type="ChEBI" id="CHEBI:79834"/>
        <dbReference type="ChEBI" id="CHEBI:183809"/>
    </reaction>
    <physiologicalReaction direction="left-to-right" evidence="15">
        <dbReference type="Rhea" id="RHEA:69457"/>
    </physiologicalReaction>
</comment>
<keyword evidence="4" id="KW-0812">Transmembrane</keyword>
<keyword evidence="7" id="KW-0560">Oxidoreductase</keyword>
<comment type="catalytic activity">
    <reaction evidence="22">
        <text>glycochenodeoxycholate + NADP(+) = 7-oxoglycolithocholate + NADPH + H(+)</text>
        <dbReference type="Rhea" id="RHEA:65056"/>
        <dbReference type="ChEBI" id="CHEBI:15378"/>
        <dbReference type="ChEBI" id="CHEBI:36252"/>
        <dbReference type="ChEBI" id="CHEBI:57783"/>
        <dbReference type="ChEBI" id="CHEBI:58349"/>
        <dbReference type="ChEBI" id="CHEBI:137818"/>
    </reaction>
    <physiologicalReaction direction="right-to-left" evidence="22">
        <dbReference type="Rhea" id="RHEA:65058"/>
    </physiologicalReaction>
</comment>
<dbReference type="InterPro" id="IPR020904">
    <property type="entry name" value="Sc_DH/Rdtase_CS"/>
</dbReference>
<comment type="catalytic activity">
    <reaction evidence="17">
        <text>corticosterone + NADP(+) = 11-dehydrocorticosterone + NADPH + H(+)</text>
        <dbReference type="Rhea" id="RHEA:42200"/>
        <dbReference type="ChEBI" id="CHEBI:15378"/>
        <dbReference type="ChEBI" id="CHEBI:16827"/>
        <dbReference type="ChEBI" id="CHEBI:57783"/>
        <dbReference type="ChEBI" id="CHEBI:58349"/>
        <dbReference type="ChEBI" id="CHEBI:78600"/>
    </reaction>
    <physiologicalReaction direction="left-to-right" evidence="17">
        <dbReference type="Rhea" id="RHEA:42201"/>
    </physiologicalReaction>
    <physiologicalReaction direction="right-to-left" evidence="17">
        <dbReference type="Rhea" id="RHEA:42202"/>
    </physiologicalReaction>
</comment>
<comment type="catalytic activity">
    <reaction evidence="24">
        <text>tauroursodeoxycholate + NADP(+) = 7-oxotaurolithocholate + NADPH + H(+)</text>
        <dbReference type="Rhea" id="RHEA:68980"/>
        <dbReference type="ChEBI" id="CHEBI:15378"/>
        <dbReference type="ChEBI" id="CHEBI:57783"/>
        <dbReference type="ChEBI" id="CHEBI:58349"/>
        <dbReference type="ChEBI" id="CHEBI:132028"/>
        <dbReference type="ChEBI" id="CHEBI:137724"/>
    </reaction>
    <physiologicalReaction direction="right-to-left" evidence="24">
        <dbReference type="Rhea" id="RHEA:68982"/>
    </physiologicalReaction>
</comment>
<evidence type="ECO:0000256" key="19">
    <source>
        <dbReference type="ARBA" id="ARBA00048061"/>
    </source>
</evidence>
<evidence type="ECO:0000313" key="28">
    <source>
        <dbReference type="Ensembl" id="ENSCMMP00000015143.1"/>
    </source>
</evidence>
<reference evidence="28" key="3">
    <citation type="submission" date="2025-09" db="UniProtKB">
        <authorList>
            <consortium name="Ensembl"/>
        </authorList>
    </citation>
    <scope>IDENTIFICATION</scope>
</reference>
<dbReference type="EC" id="1.1.1.146" evidence="9"/>
<evidence type="ECO:0000256" key="9">
    <source>
        <dbReference type="ARBA" id="ARBA00038971"/>
    </source>
</evidence>
<dbReference type="GO" id="GO:0005496">
    <property type="term" value="F:steroid binding"/>
    <property type="evidence" value="ECO:0007669"/>
    <property type="project" value="TreeGrafter"/>
</dbReference>
<evidence type="ECO:0000256" key="25">
    <source>
        <dbReference type="ARBA" id="ARBA00049300"/>
    </source>
</evidence>
<dbReference type="InterPro" id="IPR036291">
    <property type="entry name" value="NAD(P)-bd_dom_sf"/>
</dbReference>
<comment type="catalytic activity">
    <reaction evidence="20">
        <text>an 11beta-hydroxysteroid + NADP(+) = an 11-oxosteroid + NADPH + H(+)</text>
        <dbReference type="Rhea" id="RHEA:11388"/>
        <dbReference type="ChEBI" id="CHEBI:15378"/>
        <dbReference type="ChEBI" id="CHEBI:35346"/>
        <dbReference type="ChEBI" id="CHEBI:47787"/>
        <dbReference type="ChEBI" id="CHEBI:57783"/>
        <dbReference type="ChEBI" id="CHEBI:58349"/>
        <dbReference type="EC" id="1.1.1.146"/>
    </reaction>
    <physiologicalReaction direction="left-to-right" evidence="20">
        <dbReference type="Rhea" id="RHEA:11389"/>
    </physiologicalReaction>
    <physiologicalReaction direction="right-to-left" evidence="20">
        <dbReference type="Rhea" id="RHEA:11390"/>
    </physiologicalReaction>
</comment>
<comment type="catalytic activity">
    <reaction evidence="23">
        <text>3beta,7alpha-dihydroxyandrost-5-en-17-one + NADP(+) = 3beta-hydroxy-5-androstene-7,17-dione + NADPH + H(+)</text>
        <dbReference type="Rhea" id="RHEA:69440"/>
        <dbReference type="ChEBI" id="CHEBI:15378"/>
        <dbReference type="ChEBI" id="CHEBI:57783"/>
        <dbReference type="ChEBI" id="CHEBI:58349"/>
        <dbReference type="ChEBI" id="CHEBI:81471"/>
        <dbReference type="ChEBI" id="CHEBI:183808"/>
    </reaction>
    <physiologicalReaction direction="left-to-right" evidence="23">
        <dbReference type="Rhea" id="RHEA:69441"/>
    </physiologicalReaction>
</comment>
<evidence type="ECO:0000256" key="18">
    <source>
        <dbReference type="ARBA" id="ARBA00048060"/>
    </source>
</evidence>
<dbReference type="Ensembl" id="ENSCMMT00000016658.1">
    <property type="protein sequence ID" value="ENSCMMP00000015143.1"/>
    <property type="gene ID" value="ENSCMMG00000009367.1"/>
</dbReference>
<dbReference type="GO" id="GO:0047022">
    <property type="term" value="F:7-beta-hydroxysteroid dehydrogenase (NADP+) activity"/>
    <property type="evidence" value="ECO:0007669"/>
    <property type="project" value="UniProtKB-EC"/>
</dbReference>
<evidence type="ECO:0000256" key="21">
    <source>
        <dbReference type="ARBA" id="ARBA00048585"/>
    </source>
</evidence>
<dbReference type="Proteomes" id="UP000694556">
    <property type="component" value="Chromosome 27"/>
</dbReference>